<keyword evidence="3" id="KW-1185">Reference proteome</keyword>
<dbReference type="EMBL" id="JARK01001410">
    <property type="protein sequence ID" value="EYC06708.1"/>
    <property type="molecule type" value="Genomic_DNA"/>
</dbReference>
<comment type="caution">
    <text evidence="2">The sequence shown here is derived from an EMBL/GenBank/DDBJ whole genome shotgun (WGS) entry which is preliminary data.</text>
</comment>
<dbReference type="AlphaFoldDB" id="A0A016TWH3"/>
<name>A0A016TWH3_9BILA</name>
<organism evidence="2 3">
    <name type="scientific">Ancylostoma ceylanicum</name>
    <dbReference type="NCBI Taxonomy" id="53326"/>
    <lineage>
        <taxon>Eukaryota</taxon>
        <taxon>Metazoa</taxon>
        <taxon>Ecdysozoa</taxon>
        <taxon>Nematoda</taxon>
        <taxon>Chromadorea</taxon>
        <taxon>Rhabditida</taxon>
        <taxon>Rhabditina</taxon>
        <taxon>Rhabditomorpha</taxon>
        <taxon>Strongyloidea</taxon>
        <taxon>Ancylostomatidae</taxon>
        <taxon>Ancylostomatinae</taxon>
        <taxon>Ancylostoma</taxon>
    </lineage>
</organism>
<gene>
    <name evidence="2" type="primary">Acey_s0074.g846</name>
    <name evidence="2" type="ORF">Y032_0074g846</name>
</gene>
<evidence type="ECO:0000313" key="3">
    <source>
        <dbReference type="Proteomes" id="UP000024635"/>
    </source>
</evidence>
<feature type="compositionally biased region" description="Basic and acidic residues" evidence="1">
    <location>
        <begin position="342"/>
        <end position="351"/>
    </location>
</feature>
<protein>
    <submittedName>
        <fullName evidence="2">Uncharacterized protein</fullName>
    </submittedName>
</protein>
<accession>A0A016TWH3</accession>
<reference evidence="3" key="1">
    <citation type="journal article" date="2015" name="Nat. Genet.">
        <title>The genome and transcriptome of the zoonotic hookworm Ancylostoma ceylanicum identify infection-specific gene families.</title>
        <authorList>
            <person name="Schwarz E.M."/>
            <person name="Hu Y."/>
            <person name="Antoshechkin I."/>
            <person name="Miller M.M."/>
            <person name="Sternberg P.W."/>
            <person name="Aroian R.V."/>
        </authorList>
    </citation>
    <scope>NUCLEOTIDE SEQUENCE</scope>
    <source>
        <strain evidence="3">HY135</strain>
    </source>
</reference>
<feature type="region of interest" description="Disordered" evidence="1">
    <location>
        <begin position="342"/>
        <end position="371"/>
    </location>
</feature>
<dbReference type="OrthoDB" id="5904428at2759"/>
<evidence type="ECO:0000313" key="2">
    <source>
        <dbReference type="EMBL" id="EYC06708.1"/>
    </source>
</evidence>
<sequence length="856" mass="96574">MQPSAPSSSNNFSAIARRLLLKRQTQEGSAPATSAKVSKTEGKPARSKRILPFSSEENRYLIASFLANYHEYYGHHCFHATKTALQYIKIGFLEKWAEDLSVLRSHRRTPLQVFDKLKKNIYLANLYIKAYKRYQTGEISQLPNLQSYLEPLVAKFLEEEQLQLQGSSRASRNFLEDFNEVMPVRNQLEPDEEDVKEASNSVDDELFAKEEWSGEKEPSRIRRARLTYRENQHLIASLLANYDVYYGLYNTGYSRIDQRIIKEKFHQKWAEEMSTLTNYSRTAAQIHGRVRKSITIIRRYVKAVDKYGSGDLSEVPRLPTHLEPLVSKVREHMTILANKSSNVHDDKDVPMDHSPSPDEIDAIETGSSVDDEHSREAACSEVGNKTKDNKTSSFTADEDQHIVSWLLENYDEYYGCNCTERDYSSESTGNSTDDYDEMMDQSLQEDETDGFVASSSIDDGPGMAVLFAPVSDSKTASETSVVFLPSTDHESKPPAEQAALLLPGSDSGTAEESAVYLPPFEEERKPPAEQHAAALLLQNGDDEEPADTVTHATALLSHDADVKDPSSTATSAFDLIPEEVLGVRRPDDETGSYGSDEDSYMSDYLSDFDPFAEADKGVKQPRNESDYDQLSQDFHDVKPEISCFDSEEGSSANGCKEQMSFPIATVPRPVQPKVCYTSLCDCLRNISAESLKAVNSDPSRRPPLGRKTRVMVRRVRQFFEEIKKILGDSCEGTILSSTVELTAWACGVTPDTVTRVGMRPDFVYELLPRAKKKIPNTKRDERDVVKRHAEKWGAVIRDFIENRLPQDHMTTLTLHSTLRRSFSDFTMGIATLKYLLHDLGVKFVKNNGKQRMIFES</sequence>
<evidence type="ECO:0000256" key="1">
    <source>
        <dbReference type="SAM" id="MobiDB-lite"/>
    </source>
</evidence>
<feature type="compositionally biased region" description="Polar residues" evidence="1">
    <location>
        <begin position="26"/>
        <end position="37"/>
    </location>
</feature>
<feature type="region of interest" description="Disordered" evidence="1">
    <location>
        <begin position="23"/>
        <end position="43"/>
    </location>
</feature>
<dbReference type="Proteomes" id="UP000024635">
    <property type="component" value="Unassembled WGS sequence"/>
</dbReference>
<proteinExistence type="predicted"/>